<feature type="compositionally biased region" description="Pro residues" evidence="1">
    <location>
        <begin position="1606"/>
        <end position="1617"/>
    </location>
</feature>
<feature type="region of interest" description="Disordered" evidence="1">
    <location>
        <begin position="977"/>
        <end position="1064"/>
    </location>
</feature>
<reference evidence="3 4" key="1">
    <citation type="submission" date="2024-04" db="EMBL/GenBank/DDBJ databases">
        <title>Phyllosticta paracitricarpa is synonymous to the EU quarantine fungus P. citricarpa based on phylogenomic analyses.</title>
        <authorList>
            <consortium name="Lawrence Berkeley National Laboratory"/>
            <person name="Van Ingen-Buijs V.A."/>
            <person name="Van Westerhoven A.C."/>
            <person name="Haridas S."/>
            <person name="Skiadas P."/>
            <person name="Martin F."/>
            <person name="Groenewald J.Z."/>
            <person name="Crous P.W."/>
            <person name="Seidl M.F."/>
        </authorList>
    </citation>
    <scope>NUCLEOTIDE SEQUENCE [LARGE SCALE GENOMIC DNA]</scope>
    <source>
        <strain evidence="3 4">CBS 123374</strain>
    </source>
</reference>
<feature type="compositionally biased region" description="Basic and acidic residues" evidence="1">
    <location>
        <begin position="705"/>
        <end position="721"/>
    </location>
</feature>
<feature type="compositionally biased region" description="Polar residues" evidence="1">
    <location>
        <begin position="999"/>
        <end position="1013"/>
    </location>
</feature>
<feature type="compositionally biased region" description="Basic and acidic residues" evidence="1">
    <location>
        <begin position="675"/>
        <end position="685"/>
    </location>
</feature>
<feature type="region of interest" description="Disordered" evidence="1">
    <location>
        <begin position="2009"/>
        <end position="2083"/>
    </location>
</feature>
<feature type="compositionally biased region" description="Low complexity" evidence="1">
    <location>
        <begin position="2138"/>
        <end position="2178"/>
    </location>
</feature>
<dbReference type="InterPro" id="IPR001005">
    <property type="entry name" value="SANT/Myb"/>
</dbReference>
<feature type="compositionally biased region" description="Polar residues" evidence="1">
    <location>
        <begin position="1865"/>
        <end position="1880"/>
    </location>
</feature>
<sequence length="2311" mass="253939">MSSRYPSNDSRYTSRDRTPPRYTDRRLSAAHGSSFVPRNDDSSSSRTYPDSISGSASRDVPRGPKALADSARGPPPGGGSSAPAGPRGRGFGGRSEYRELRDAPPLSDGRGGSSWRGSDRDRHFDRRDRALSPRARSPGRDSRDSRDSRDFPRELDIDRARRSGRDGPPSAGSNYSDPPSSQFGFYGGRGGFGGRGRGRGDWDDRGRGRGSFADRNSFRPRSRSPRPRWEKDSRDDRISDRRDERRFDRRDDDRPFYRDDREVDRYKRDPPRDSDIRRASVVNDGRYGPTPSSNSHHSPRHSSISVGHSNNSDRPGAPDLTRDLIPSRRTSVAQEPASAKETRSDKPEYIAARAEASRDRYGPRASSPPPSAPQVPAFGSVASFQKPATTFSTPTSNVWRPPPPPHQPTPAVAPSKPPQSTLKAPPSIPPTAPTGPKASRPLEKPADKPIEEPATSPVKELIKSRIETPPAPSPAPRVASAEPHSRPPSPPAAPPTGPAALQPRLPATVPPTGPRGLVSPQQPHRGLVPPLGPPRDGAPPSNIPIGPRAAAPFNTPPRGLQAGPGVAAGPAIPTGPKADRAPPAGPRAALGPNNARPPMMGVPGRNLQWIRPDAPRYGRPSPVVPAKRDNDGSEKERASSSRPRSPAVPMGSPVSGPATPSPAIATEMVAQRRRSAGEIRPRDEPSSSIARRNSAFASSDPTATIKKEDSPPPPLPKHESQSDEASEDEDEMDLDDEDFFQSKITFEREKSRLEARLKNLEHASLRFTAPLRSLLRLSRVADAHIPQPQPVVQPEPVPIAEPVEEPEKNDQPAVEEPAPEPDVQMEDAKDEGEAKEAKPDKPSPVIETPAEPEPEPVPEPVPVPELQRPKLPTPKADEQEDVEMPDLVAHRMEEDYEVSSTSEDSISDAQLQSLPYLHRGPPTPLSDPDQEAIGLKPHILASIRGKLSEAYQAEMDFQESALRTFKLVYKEWGLETAQREKELEAREEKEKTEEQETAVSPTEPTAGGNQPTIRQRHVTDYDLENIMKESMRLEEERKEKQRREEEAKNPFSGGQAPIPDMLPEEELRRTKFVNTNRLREPSKGIVTFGFEPPDDDFTPEEHKALVVAYHLTPKDWGEIASALPGRDFRECIAHYYATKWNGEYKPPTGRRKGKRKAPANPRKTKPPFASTEKDDVAGEDGAPATTTERGRPRRAAAPTFGDKEVQEQDHATPTPTPGRQRGTSTRGETVEPTTEKPTKRQRATKEKGNKKSRTQNLAPAPSASPQKMDRDIKDIYQAEQPGDLSHLPRTSEDPGMLPTPQLEMPLLGPEAHMLHPAGVPEPVERPRARAANSRAGGMSSYWSVNESTDFRNYLGYFGTDFGAIARQMGTKTPAMVKNEYTRKTDTGKNLELVEIAQAADERRKRGEDLGPPPPPTASTKRRDYTSQPQVPRTLAPTPIENVEDSRSPTKQPEAPPQTTSPHPTTLSRFPPLAQAAPPQMSTAAIQPAVSGPAATAPAHHGFGRPQHDVRGPARGYFSQREPARPPLIQPEVRGQQAEPMREMHPEHQQMPFGQGMPQPPMQDQRYPRLAAEHREREVMPEPVTSALHPQTSYRTGAQHLRDPRSDPPTPNTEPRPPVHLTAIPRQAPPLRHLVETPTQLPVAQGSQHHVSRPSSPKREEPQPPFVSQAPPPAAPAARAPEPPRRSNLADLLNPTSSEPAKPKEPKSEERQVPQERPFSAQGRPIRQTGPPPAPASMASSSPAYHRGGELFVESPKPGSPFARPAYVQPPPQQMSVPPSSRRTMEPVREQSQPPPARDAWGRPSFSQPPQSSSPHPVAMVQPALTIDTGPRQFSGNHRAALSQLNGQQRNMHSPTPSHTPVAHSRTPSYSHAQPARQQAPTPIPHGVPAAPSPAREMPPGPVLQSNPYAQMTPPQSIQQPVPPQLAQQIGRNEAHSRTLSYSRPDERAYETIRGRDRALMEQERQREYEIARDREVQAHSLAQARAVQAQAEVHRHDAIMQQHYLRQPTPTQADQAAARYPSAGPGGVQGPSRGSAHTPTSHMSYPPPPAPPAGPQLGLPPPGSQQDRHSSHHNFPPTFPSATQRGFEAMTRAEEAQYLRQQEAQQAQQAHAHAAHAQAHAHAQAQAHADQRYREEVAAAQAAQQHAQQAEAAQRQQQQVQQQQQQQQAAAAHAAAAEQDLHLRRNHAHAAHAAAAAHHADVVTEKERRDREHRDREVREHQHHRARASQAQAQADSYHMSAARQQQQAQQHAQQVHQQAQQQQAQQAQHQQAHQHQAQAEAMEWQRRRDRDVFGGRDGRSGLFGPGPRKA</sequence>
<feature type="compositionally biased region" description="Pro residues" evidence="1">
    <location>
        <begin position="787"/>
        <end position="799"/>
    </location>
</feature>
<feature type="compositionally biased region" description="Basic and acidic residues" evidence="1">
    <location>
        <begin position="2284"/>
        <end position="2300"/>
    </location>
</feature>
<feature type="compositionally biased region" description="Basic and acidic residues" evidence="1">
    <location>
        <begin position="626"/>
        <end position="639"/>
    </location>
</feature>
<dbReference type="PANTHER" id="PTHR13992">
    <property type="entry name" value="NUCLEAR RECEPTOR CO-REPRESSOR RELATED NCOR"/>
    <property type="match status" value="1"/>
</dbReference>
<feature type="region of interest" description="Disordered" evidence="1">
    <location>
        <begin position="1"/>
        <end position="743"/>
    </location>
</feature>
<feature type="domain" description="SANT" evidence="2">
    <location>
        <begin position="1092"/>
        <end position="1143"/>
    </location>
</feature>
<accession>A0ABR1Z364</accession>
<evidence type="ECO:0000256" key="1">
    <source>
        <dbReference type="SAM" id="MobiDB-lite"/>
    </source>
</evidence>
<feature type="compositionally biased region" description="Basic and acidic residues" evidence="1">
    <location>
        <begin position="1233"/>
        <end position="1249"/>
    </location>
</feature>
<feature type="compositionally biased region" description="Acidic residues" evidence="1">
    <location>
        <begin position="722"/>
        <end position="739"/>
    </location>
</feature>
<feature type="compositionally biased region" description="Basic and acidic residues" evidence="1">
    <location>
        <begin position="1570"/>
        <end position="1579"/>
    </location>
</feature>
<dbReference type="Gene3D" id="1.10.10.60">
    <property type="entry name" value="Homeodomain-like"/>
    <property type="match status" value="2"/>
</dbReference>
<proteinExistence type="predicted"/>
<feature type="compositionally biased region" description="Basic and acidic residues" evidence="1">
    <location>
        <begin position="977"/>
        <end position="994"/>
    </location>
</feature>
<dbReference type="EMBL" id="JBBWRZ010000001">
    <property type="protein sequence ID" value="KAK8246828.1"/>
    <property type="molecule type" value="Genomic_DNA"/>
</dbReference>
<feature type="compositionally biased region" description="Low complexity" evidence="1">
    <location>
        <begin position="289"/>
        <end position="305"/>
    </location>
</feature>
<dbReference type="CDD" id="cd00167">
    <property type="entry name" value="SANT"/>
    <property type="match status" value="1"/>
</dbReference>
<gene>
    <name evidence="3" type="ORF">HDK90DRAFT_22209</name>
</gene>
<feature type="compositionally biased region" description="Low complexity" evidence="1">
    <location>
        <begin position="1548"/>
        <end position="1564"/>
    </location>
</feature>
<feature type="compositionally biased region" description="Basic and acidic residues" evidence="1">
    <location>
        <begin position="1267"/>
        <end position="1276"/>
    </location>
</feature>
<feature type="compositionally biased region" description="Basic and acidic residues" evidence="1">
    <location>
        <begin position="138"/>
        <end position="165"/>
    </location>
</feature>
<evidence type="ECO:0000313" key="4">
    <source>
        <dbReference type="Proteomes" id="UP001492380"/>
    </source>
</evidence>
<feature type="compositionally biased region" description="Basic and acidic residues" evidence="1">
    <location>
        <begin position="227"/>
        <end position="278"/>
    </location>
</feature>
<protein>
    <recommendedName>
        <fullName evidence="2">SANT domain-containing protein</fullName>
    </recommendedName>
</protein>
<feature type="compositionally biased region" description="Basic and acidic residues" evidence="1">
    <location>
        <begin position="1201"/>
        <end position="1210"/>
    </location>
</feature>
<feature type="compositionally biased region" description="Polar residues" evidence="1">
    <location>
        <begin position="1636"/>
        <end position="1654"/>
    </location>
</feature>
<feature type="region of interest" description="Disordered" evidence="1">
    <location>
        <begin position="1400"/>
        <end position="1922"/>
    </location>
</feature>
<feature type="compositionally biased region" description="Polar residues" evidence="1">
    <location>
        <begin position="44"/>
        <end position="56"/>
    </location>
</feature>
<organism evidence="3 4">
    <name type="scientific">Phyllosticta capitalensis</name>
    <dbReference type="NCBI Taxonomy" id="121624"/>
    <lineage>
        <taxon>Eukaryota</taxon>
        <taxon>Fungi</taxon>
        <taxon>Dikarya</taxon>
        <taxon>Ascomycota</taxon>
        <taxon>Pezizomycotina</taxon>
        <taxon>Dothideomycetes</taxon>
        <taxon>Dothideomycetes incertae sedis</taxon>
        <taxon>Botryosphaeriales</taxon>
        <taxon>Phyllostictaceae</taxon>
        <taxon>Phyllosticta</taxon>
    </lineage>
</organism>
<feature type="compositionally biased region" description="Basic and acidic residues" evidence="1">
    <location>
        <begin position="1700"/>
        <end position="1713"/>
    </location>
</feature>
<feature type="compositionally biased region" description="Pro residues" evidence="1">
    <location>
        <begin position="2045"/>
        <end position="2063"/>
    </location>
</feature>
<feature type="compositionally biased region" description="Low complexity" evidence="1">
    <location>
        <begin position="1217"/>
        <end position="1232"/>
    </location>
</feature>
<keyword evidence="4" id="KW-1185">Reference proteome</keyword>
<feature type="compositionally biased region" description="Pro residues" evidence="1">
    <location>
        <begin position="486"/>
        <end position="497"/>
    </location>
</feature>
<feature type="region of interest" description="Disordered" evidence="1">
    <location>
        <begin position="2098"/>
        <end position="2311"/>
    </location>
</feature>
<feature type="compositionally biased region" description="Basic residues" evidence="1">
    <location>
        <begin position="1148"/>
        <end position="1165"/>
    </location>
</feature>
<dbReference type="SMART" id="SM00717">
    <property type="entry name" value="SANT"/>
    <property type="match status" value="2"/>
</dbReference>
<feature type="compositionally biased region" description="Basic and acidic residues" evidence="1">
    <location>
        <begin position="12"/>
        <end position="27"/>
    </location>
</feature>
<feature type="compositionally biased region" description="Basic and acidic residues" evidence="1">
    <location>
        <begin position="440"/>
        <end position="451"/>
    </location>
</feature>
<feature type="compositionally biased region" description="Basic and acidic residues" evidence="1">
    <location>
        <begin position="338"/>
        <end position="348"/>
    </location>
</feature>
<feature type="compositionally biased region" description="Polar residues" evidence="1">
    <location>
        <begin position="171"/>
        <end position="182"/>
    </location>
</feature>
<dbReference type="SUPFAM" id="SSF46689">
    <property type="entry name" value="Homeodomain-like"/>
    <property type="match status" value="2"/>
</dbReference>
<feature type="compositionally biased region" description="Low complexity" evidence="1">
    <location>
        <begin position="2101"/>
        <end position="2128"/>
    </location>
</feature>
<comment type="caution">
    <text evidence="3">The sequence shown here is derived from an EMBL/GenBank/DDBJ whole genome shotgun (WGS) entry which is preliminary data.</text>
</comment>
<dbReference type="PANTHER" id="PTHR13992:SF39">
    <property type="entry name" value="SMRTER, ISOFORM G"/>
    <property type="match status" value="1"/>
</dbReference>
<feature type="compositionally biased region" description="Polar residues" evidence="1">
    <location>
        <begin position="382"/>
        <end position="398"/>
    </location>
</feature>
<feature type="compositionally biased region" description="Low complexity" evidence="1">
    <location>
        <begin position="1803"/>
        <end position="1816"/>
    </location>
</feature>
<feature type="compositionally biased region" description="Polar residues" evidence="1">
    <location>
        <begin position="686"/>
        <end position="702"/>
    </location>
</feature>
<feature type="compositionally biased region" description="Low complexity" evidence="1">
    <location>
        <begin position="2009"/>
        <end position="2018"/>
    </location>
</feature>
<feature type="compositionally biased region" description="Acidic residues" evidence="1">
    <location>
        <begin position="817"/>
        <end position="830"/>
    </location>
</feature>
<feature type="region of interest" description="Disordered" evidence="1">
    <location>
        <begin position="785"/>
        <end position="883"/>
    </location>
</feature>
<feature type="compositionally biased region" description="Basic and acidic residues" evidence="1">
    <location>
        <begin position="117"/>
        <end position="131"/>
    </location>
</feature>
<feature type="compositionally biased region" description="Polar residues" evidence="1">
    <location>
        <begin position="1842"/>
        <end position="1858"/>
    </location>
</feature>
<dbReference type="InterPro" id="IPR051571">
    <property type="entry name" value="N-CoR_corepressor"/>
</dbReference>
<dbReference type="Proteomes" id="UP001492380">
    <property type="component" value="Unassembled WGS sequence"/>
</dbReference>
<feature type="compositionally biased region" description="Gly residues" evidence="1">
    <location>
        <begin position="185"/>
        <end position="195"/>
    </location>
</feature>
<dbReference type="PROSITE" id="PS51293">
    <property type="entry name" value="SANT"/>
    <property type="match status" value="1"/>
</dbReference>
<dbReference type="InterPro" id="IPR009057">
    <property type="entry name" value="Homeodomain-like_sf"/>
</dbReference>
<feature type="compositionally biased region" description="Low complexity" evidence="1">
    <location>
        <begin position="563"/>
        <end position="576"/>
    </location>
</feature>
<feature type="compositionally biased region" description="Basic and acidic residues" evidence="1">
    <location>
        <begin position="831"/>
        <end position="841"/>
    </location>
</feature>
<feature type="compositionally biased region" description="Basic and acidic residues" evidence="1">
    <location>
        <begin position="2198"/>
        <end position="2220"/>
    </location>
</feature>
<feature type="compositionally biased region" description="Polar residues" evidence="1">
    <location>
        <begin position="1456"/>
        <end position="1467"/>
    </location>
</feature>
<evidence type="ECO:0000313" key="3">
    <source>
        <dbReference type="EMBL" id="KAK8246828.1"/>
    </source>
</evidence>
<name>A0ABR1Z364_9PEZI</name>
<dbReference type="InterPro" id="IPR017884">
    <property type="entry name" value="SANT_dom"/>
</dbReference>
<dbReference type="Pfam" id="PF00249">
    <property type="entry name" value="Myb_DNA-binding"/>
    <property type="match status" value="1"/>
</dbReference>
<evidence type="ECO:0000259" key="2">
    <source>
        <dbReference type="PROSITE" id="PS51293"/>
    </source>
</evidence>
<feature type="region of interest" description="Disordered" evidence="1">
    <location>
        <begin position="1141"/>
        <end position="1301"/>
    </location>
</feature>
<feature type="compositionally biased region" description="Low complexity" evidence="1">
    <location>
        <begin position="2242"/>
        <end position="2280"/>
    </location>
</feature>
<feature type="compositionally biased region" description="Basic and acidic residues" evidence="1">
    <location>
        <begin position="198"/>
        <end position="207"/>
    </location>
</feature>
<feature type="compositionally biased region" description="Basic and acidic residues" evidence="1">
    <location>
        <begin position="1017"/>
        <end position="1048"/>
    </location>
</feature>